<keyword evidence="9" id="KW-0995">Kinetochore</keyword>
<feature type="region of interest" description="Disordered" evidence="13">
    <location>
        <begin position="443"/>
        <end position="513"/>
    </location>
</feature>
<evidence type="ECO:0000256" key="9">
    <source>
        <dbReference type="ARBA" id="ARBA00022838"/>
    </source>
</evidence>
<keyword evidence="6" id="KW-0132">Cell division</keyword>
<dbReference type="GO" id="GO:0051301">
    <property type="term" value="P:cell division"/>
    <property type="evidence" value="ECO:0007669"/>
    <property type="project" value="UniProtKB-KW"/>
</dbReference>
<feature type="region of interest" description="Disordered" evidence="13">
    <location>
        <begin position="965"/>
        <end position="984"/>
    </location>
</feature>
<dbReference type="OrthoDB" id="552789at2759"/>
<evidence type="ECO:0000256" key="1">
    <source>
        <dbReference type="ARBA" id="ARBA00004186"/>
    </source>
</evidence>
<comment type="similarity">
    <text evidence="3">Belongs to the SKA3 family.</text>
</comment>
<evidence type="ECO:0000256" key="3">
    <source>
        <dbReference type="ARBA" id="ARBA00007716"/>
    </source>
</evidence>
<evidence type="ECO:0000256" key="6">
    <source>
        <dbReference type="ARBA" id="ARBA00022618"/>
    </source>
</evidence>
<keyword evidence="15" id="KW-1185">Reference proteome</keyword>
<dbReference type="GO" id="GO:0000278">
    <property type="term" value="P:mitotic cell cycle"/>
    <property type="evidence" value="ECO:0007669"/>
    <property type="project" value="TreeGrafter"/>
</dbReference>
<keyword evidence="7" id="KW-0493">Microtubule</keyword>
<evidence type="ECO:0000256" key="5">
    <source>
        <dbReference type="ARBA" id="ARBA00022490"/>
    </source>
</evidence>
<evidence type="ECO:0000256" key="12">
    <source>
        <dbReference type="ARBA" id="ARBA00023328"/>
    </source>
</evidence>
<dbReference type="GO" id="GO:0005876">
    <property type="term" value="C:spindle microtubule"/>
    <property type="evidence" value="ECO:0007669"/>
    <property type="project" value="TreeGrafter"/>
</dbReference>
<feature type="region of interest" description="Disordered" evidence="13">
    <location>
        <begin position="535"/>
        <end position="563"/>
    </location>
</feature>
<dbReference type="PANTHER" id="PTHR48118">
    <property type="entry name" value="SPINDLE AND KINETOCHORE-ASSOCIATED PROTEIN 3"/>
    <property type="match status" value="1"/>
</dbReference>
<organism evidence="14 15">
    <name type="scientific">Edaphochlamys debaryana</name>
    <dbReference type="NCBI Taxonomy" id="47281"/>
    <lineage>
        <taxon>Eukaryota</taxon>
        <taxon>Viridiplantae</taxon>
        <taxon>Chlorophyta</taxon>
        <taxon>core chlorophytes</taxon>
        <taxon>Chlorophyceae</taxon>
        <taxon>CS clade</taxon>
        <taxon>Chlamydomonadales</taxon>
        <taxon>Chlamydomonadales incertae sedis</taxon>
        <taxon>Edaphochlamys</taxon>
    </lineage>
</organism>
<protein>
    <recommendedName>
        <fullName evidence="16">Spindle and kinetochore-associated protein 3</fullName>
    </recommendedName>
</protein>
<dbReference type="PANTHER" id="PTHR48118:SF1">
    <property type="entry name" value="SPINDLE AND KINETOCHORE-ASSOCIATED PROTEIN 3"/>
    <property type="match status" value="1"/>
</dbReference>
<dbReference type="GO" id="GO:0007059">
    <property type="term" value="P:chromosome segregation"/>
    <property type="evidence" value="ECO:0007669"/>
    <property type="project" value="InterPro"/>
</dbReference>
<dbReference type="Gene3D" id="6.10.250.1400">
    <property type="match status" value="1"/>
</dbReference>
<accession>A0A836BZ65</accession>
<evidence type="ECO:0000313" key="14">
    <source>
        <dbReference type="EMBL" id="KAG2494456.1"/>
    </source>
</evidence>
<comment type="caution">
    <text evidence="14">The sequence shown here is derived from an EMBL/GenBank/DDBJ whole genome shotgun (WGS) entry which is preliminary data.</text>
</comment>
<feature type="compositionally biased region" description="Low complexity" evidence="13">
    <location>
        <begin position="396"/>
        <end position="409"/>
    </location>
</feature>
<evidence type="ECO:0000313" key="15">
    <source>
        <dbReference type="Proteomes" id="UP000612055"/>
    </source>
</evidence>
<evidence type="ECO:0000256" key="4">
    <source>
        <dbReference type="ARBA" id="ARBA00022454"/>
    </source>
</evidence>
<feature type="compositionally biased region" description="Low complexity" evidence="13">
    <location>
        <begin position="642"/>
        <end position="672"/>
    </location>
</feature>
<proteinExistence type="inferred from homology"/>
<feature type="region of interest" description="Disordered" evidence="13">
    <location>
        <begin position="124"/>
        <end position="155"/>
    </location>
</feature>
<dbReference type="InterPro" id="IPR033341">
    <property type="entry name" value="SKA3"/>
</dbReference>
<evidence type="ECO:0000256" key="7">
    <source>
        <dbReference type="ARBA" id="ARBA00022701"/>
    </source>
</evidence>
<dbReference type="EMBL" id="JAEHOE010000031">
    <property type="protein sequence ID" value="KAG2494456.1"/>
    <property type="molecule type" value="Genomic_DNA"/>
</dbReference>
<comment type="subcellular location">
    <subcellularLocation>
        <location evidence="2">Chromosome</location>
        <location evidence="2">Centromere</location>
        <location evidence="2">Kinetochore</location>
    </subcellularLocation>
    <subcellularLocation>
        <location evidence="1">Cytoplasm</location>
        <location evidence="1">Cytoskeleton</location>
        <location evidence="1">Spindle</location>
    </subcellularLocation>
</comment>
<feature type="compositionally biased region" description="Polar residues" evidence="13">
    <location>
        <begin position="502"/>
        <end position="512"/>
    </location>
</feature>
<evidence type="ECO:0000256" key="8">
    <source>
        <dbReference type="ARBA" id="ARBA00022776"/>
    </source>
</evidence>
<feature type="compositionally biased region" description="Low complexity" evidence="13">
    <location>
        <begin position="967"/>
        <end position="984"/>
    </location>
</feature>
<feature type="compositionally biased region" description="Low complexity" evidence="13">
    <location>
        <begin position="684"/>
        <end position="704"/>
    </location>
</feature>
<feature type="region of interest" description="Disordered" evidence="13">
    <location>
        <begin position="299"/>
        <end position="320"/>
    </location>
</feature>
<feature type="compositionally biased region" description="Basic and acidic residues" evidence="13">
    <location>
        <begin position="538"/>
        <end position="552"/>
    </location>
</feature>
<feature type="region of interest" description="Disordered" evidence="13">
    <location>
        <begin position="333"/>
        <end position="368"/>
    </location>
</feature>
<dbReference type="Proteomes" id="UP000612055">
    <property type="component" value="Unassembled WGS sequence"/>
</dbReference>
<keyword evidence="5" id="KW-0963">Cytoplasm</keyword>
<evidence type="ECO:0000256" key="13">
    <source>
        <dbReference type="SAM" id="MobiDB-lite"/>
    </source>
</evidence>
<evidence type="ECO:0000256" key="10">
    <source>
        <dbReference type="ARBA" id="ARBA00023212"/>
    </source>
</evidence>
<keyword evidence="10" id="KW-0206">Cytoskeleton</keyword>
<keyword evidence="12" id="KW-0137">Centromere</keyword>
<evidence type="ECO:0008006" key="16">
    <source>
        <dbReference type="Google" id="ProtNLM"/>
    </source>
</evidence>
<keyword evidence="4" id="KW-0158">Chromosome</keyword>
<dbReference type="AlphaFoldDB" id="A0A836BZ65"/>
<feature type="region of interest" description="Disordered" evidence="13">
    <location>
        <begin position="625"/>
        <end position="767"/>
    </location>
</feature>
<feature type="compositionally biased region" description="Low complexity" evidence="13">
    <location>
        <begin position="359"/>
        <end position="368"/>
    </location>
</feature>
<keyword evidence="11" id="KW-0131">Cell cycle</keyword>
<sequence>MAPRRRTATAVSRFAEDLRTLTQQLNDGVSTLSRATQHKPCVRPSEFREVLSDLQDEVSELQSEVEILEKHTVDAISFEELLGHCLALYQANRSTIGLLEAHLEQYGYQAPPGIVREPENPVLVAPSRLPGKGSGGDADSEDEDDDSLWQDAPTVGGRAGALKATAGKAAAPSIRKQVSLMTPGCVGTAPRSFTARRPNSRQATPASNLGKALADSDDEDGCGGGQADSDDAMDCTDDHGGRGGAGLRHPPAQPARAWEASGLGKPMPTGAMTGKGQALATAQAASWASAFTAAASVRASARKAPRPSVDSRASATPEPMLLSPSVAEMLARYNPPSDAAGSRESMPPTGSTGKASGPAQAQQHTAAAGAYAAQDLAVAMQRLSPFEERGGSRPVAAAAAAAAAQQQQQRGAVPVSRLRTPPSDEDTCSLYHELIRSVDVPSSLVQQPQPQPQAQARPQTARPAAAQAPLPQRSPSPSPMPRQGIPNMELTPPATVGGASAPNRSVTPSSLARANWSEHDKVLAEKFSGLERTWVESGQRDKTPARDLRKSWGGDGAAGGGGLAALARAKSPAPSRAAAEAAAAAASVLGNGGAAAAAVQQPQRRGLVPQLQLGGSPEAEAARVLSPVQEANASPHLTPAGRSARGSRLPAPSAAAAASTAATSTVVGASVTPRRDAAAKEAAAKPTRGTPGRPRTGGVATPGRVPRQQTGSPVHPSTTTPSRANRAITPGRTTRASAAAAGAAAAPAAAPAARGLRGTPAARKSMGEEALELRAAMSAVNAGAHEPAAPAVTPGKASRIASAASAAAAQASAAGPNRTPGRIRVPSAAAAPAPAPFAATSLPQLRIPNNLTECPSQADSWGSESASECGDFQGFPLSRRGADADAVPGGRRLPSPPAPPPLAIEHSDDVILALPPTPTALTPGREAPSAPPAGLGAGGGAAMLAGLSPNTAQLVSRALGESYVGQTRAPPSTTTTSRIPGAAAPRPTAVAAPAAAPTSTRAIPAAPSAPTSLPSSATAVAAAAARALPSDVLDVAPCGEEEWHALPARTQQAFPLSTINASLRTLAGVVCSRPSPDGAPGGFFTVSDVEALSYSTLAAKLLINTLVKLGRAEVVPGPAGGMQYRLRP</sequence>
<feature type="compositionally biased region" description="Low complexity" evidence="13">
    <location>
        <begin position="729"/>
        <end position="762"/>
    </location>
</feature>
<feature type="region of interest" description="Disordered" evidence="13">
    <location>
        <begin position="188"/>
        <end position="275"/>
    </location>
</feature>
<reference evidence="14" key="1">
    <citation type="journal article" date="2020" name="bioRxiv">
        <title>Comparative genomics of Chlamydomonas.</title>
        <authorList>
            <person name="Craig R.J."/>
            <person name="Hasan A.R."/>
            <person name="Ness R.W."/>
            <person name="Keightley P.D."/>
        </authorList>
    </citation>
    <scope>NUCLEOTIDE SEQUENCE</scope>
    <source>
        <strain evidence="14">CCAP 11/70</strain>
    </source>
</reference>
<feature type="compositionally biased region" description="Gly residues" evidence="13">
    <location>
        <begin position="553"/>
        <end position="563"/>
    </location>
</feature>
<feature type="region of interest" description="Disordered" evidence="13">
    <location>
        <begin position="850"/>
        <end position="898"/>
    </location>
</feature>
<feature type="compositionally biased region" description="Low complexity" evidence="13">
    <location>
        <begin position="443"/>
        <end position="471"/>
    </location>
</feature>
<feature type="region of interest" description="Disordered" evidence="13">
    <location>
        <begin position="389"/>
        <end position="427"/>
    </location>
</feature>
<keyword evidence="8" id="KW-0498">Mitosis</keyword>
<evidence type="ECO:0000256" key="2">
    <source>
        <dbReference type="ARBA" id="ARBA00004629"/>
    </source>
</evidence>
<dbReference type="GO" id="GO:0000940">
    <property type="term" value="C:outer kinetochore"/>
    <property type="evidence" value="ECO:0007669"/>
    <property type="project" value="InterPro"/>
</dbReference>
<feature type="compositionally biased region" description="Acidic residues" evidence="13">
    <location>
        <begin position="138"/>
        <end position="148"/>
    </location>
</feature>
<feature type="compositionally biased region" description="Polar residues" evidence="13">
    <location>
        <begin position="707"/>
        <end position="723"/>
    </location>
</feature>
<feature type="compositionally biased region" description="Polar residues" evidence="13">
    <location>
        <begin position="850"/>
        <end position="866"/>
    </location>
</feature>
<gene>
    <name evidence="14" type="ORF">HYH03_007508</name>
</gene>
<name>A0A836BZ65_9CHLO</name>
<evidence type="ECO:0000256" key="11">
    <source>
        <dbReference type="ARBA" id="ARBA00023306"/>
    </source>
</evidence>
<feature type="compositionally biased region" description="Basic and acidic residues" evidence="13">
    <location>
        <begin position="673"/>
        <end position="683"/>
    </location>
</feature>